<keyword evidence="9" id="KW-1133">Transmembrane helix</keyword>
<evidence type="ECO:0000256" key="7">
    <source>
        <dbReference type="ARBA" id="ARBA00022729"/>
    </source>
</evidence>
<dbReference type="InterPro" id="IPR003591">
    <property type="entry name" value="Leu-rich_rpt_typical-subtyp"/>
</dbReference>
<gene>
    <name evidence="12" type="ORF">OLEA9_A022364</name>
</gene>
<dbReference type="OrthoDB" id="1740823at2759"/>
<dbReference type="PANTHER" id="PTHR48065:SF51">
    <property type="entry name" value="TYROSINE-SULFATED GLYCOPEPTIDE RECEPTOR 1-LIKE"/>
    <property type="match status" value="1"/>
</dbReference>
<dbReference type="FunFam" id="3.80.10.10:FF:000129">
    <property type="entry name" value="Leucine-rich repeat receptor-like kinase"/>
    <property type="match status" value="1"/>
</dbReference>
<organism evidence="12 13">
    <name type="scientific">Olea europaea subsp. europaea</name>
    <dbReference type="NCBI Taxonomy" id="158383"/>
    <lineage>
        <taxon>Eukaryota</taxon>
        <taxon>Viridiplantae</taxon>
        <taxon>Streptophyta</taxon>
        <taxon>Embryophyta</taxon>
        <taxon>Tracheophyta</taxon>
        <taxon>Spermatophyta</taxon>
        <taxon>Magnoliopsida</taxon>
        <taxon>eudicotyledons</taxon>
        <taxon>Gunneridae</taxon>
        <taxon>Pentapetalae</taxon>
        <taxon>asterids</taxon>
        <taxon>lamiids</taxon>
        <taxon>Lamiales</taxon>
        <taxon>Oleaceae</taxon>
        <taxon>Oleeae</taxon>
        <taxon>Olea</taxon>
    </lineage>
</organism>
<proteinExistence type="inferred from homology"/>
<keyword evidence="4" id="KW-1003">Cell membrane</keyword>
<keyword evidence="13" id="KW-1185">Reference proteome</keyword>
<dbReference type="PANTHER" id="PTHR48065">
    <property type="entry name" value="OS10G0469600 PROTEIN"/>
    <property type="match status" value="1"/>
</dbReference>
<dbReference type="Proteomes" id="UP000594638">
    <property type="component" value="Unassembled WGS sequence"/>
</dbReference>
<comment type="subcellular location">
    <subcellularLocation>
        <location evidence="2">Cell membrane</location>
    </subcellularLocation>
    <subcellularLocation>
        <location evidence="1">Membrane</location>
        <topology evidence="1">Single-pass membrane protein</topology>
    </subcellularLocation>
</comment>
<evidence type="ECO:0000256" key="1">
    <source>
        <dbReference type="ARBA" id="ARBA00004167"/>
    </source>
</evidence>
<dbReference type="GO" id="GO:0006952">
    <property type="term" value="P:defense response"/>
    <property type="evidence" value="ECO:0007669"/>
    <property type="project" value="UniProtKB-ARBA"/>
</dbReference>
<dbReference type="FunFam" id="3.80.10.10:FF:000453">
    <property type="entry name" value="Leucine-rich receptor-like protein kinase family protein"/>
    <property type="match status" value="1"/>
</dbReference>
<evidence type="ECO:0000256" key="10">
    <source>
        <dbReference type="ARBA" id="ARBA00023136"/>
    </source>
</evidence>
<dbReference type="SMART" id="SM00369">
    <property type="entry name" value="LRR_TYP"/>
    <property type="match status" value="5"/>
</dbReference>
<evidence type="ECO:0000256" key="2">
    <source>
        <dbReference type="ARBA" id="ARBA00004236"/>
    </source>
</evidence>
<evidence type="ECO:0000313" key="12">
    <source>
        <dbReference type="EMBL" id="CAA3002191.1"/>
    </source>
</evidence>
<dbReference type="GO" id="GO:0051707">
    <property type="term" value="P:response to other organism"/>
    <property type="evidence" value="ECO:0007669"/>
    <property type="project" value="UniProtKB-ARBA"/>
</dbReference>
<keyword evidence="10" id="KW-0472">Membrane</keyword>
<dbReference type="Gramene" id="OE9A022364T1">
    <property type="protein sequence ID" value="OE9A022364C1"/>
    <property type="gene ID" value="OE9A022364"/>
</dbReference>
<evidence type="ECO:0000256" key="11">
    <source>
        <dbReference type="ARBA" id="ARBA00023180"/>
    </source>
</evidence>
<evidence type="ECO:0000256" key="3">
    <source>
        <dbReference type="ARBA" id="ARBA00009592"/>
    </source>
</evidence>
<evidence type="ECO:0000313" key="13">
    <source>
        <dbReference type="Proteomes" id="UP000594638"/>
    </source>
</evidence>
<keyword evidence="12" id="KW-0675">Receptor</keyword>
<sequence length="640" mass="70393">MWEGVSCDNDDRVIHLLLPSRGLVGSISPSVANLSHLSQFNLSQNRLSGPIPDGFFMAFKRLVVVDLSENRLTGKLSDFDKLMSTVKTVNLSSNDFQGTIQYAFVQQAVNLKSFDVSNNSFSGQFLLLSVKFLPQSSILISHEISFVVQFPKFLGAGFNNLSGDVPSDIYIVSSLQELYLSANSLSGPINGSLVNLINLRTLSLYDNRLTGTIPQDIGRLSNLENLFLQKNLLNGTLPPSLANCTRLVKLDLSFNFLEGELSAFDFSKFIQLRSVDLVNNSFSGGLPASLYSCNKLTAIRLANNKLNGEISPGIMGLPSLSFLSLSSNCLNNITSAIQILSGCKNLRILLLSLNFFDESLPDDDSLIGSDGFQNLQVLALNGCRLTGQIPMWISRLSKLEVLDLSRNNITGPIPYWFGDLPNLFQLQLHRNLLSGQFPVELTGLRRLTTKRSADQVDQSFLEFPIFFEPNNAYNLEYNKLSNLPPEISIQSNSISGTIPTEIGQLKFITALDLSNNNFSGSIPDTISNLTNLEELDISSNHLSGQIPASFKNLHFLSRFNVAYNNLDGPIPVGGQFETFPNSSFEGNPGLCCEFFPRSCSGQSETTLQKGTKRKIFNWLSFGIGYGISFNLGVQAGLKFL</sequence>
<protein>
    <submittedName>
        <fullName evidence="12">Tyrosine-sulfated glycopeptide receptor 1</fullName>
    </submittedName>
</protein>
<dbReference type="GO" id="GO:0009791">
    <property type="term" value="P:post-embryonic development"/>
    <property type="evidence" value="ECO:0007669"/>
    <property type="project" value="UniProtKB-ARBA"/>
</dbReference>
<dbReference type="Gene3D" id="3.80.10.10">
    <property type="entry name" value="Ribonuclease Inhibitor"/>
    <property type="match status" value="3"/>
</dbReference>
<dbReference type="SUPFAM" id="SSF52058">
    <property type="entry name" value="L domain-like"/>
    <property type="match status" value="1"/>
</dbReference>
<dbReference type="EMBL" id="CACTIH010005816">
    <property type="protein sequence ID" value="CAA3002191.1"/>
    <property type="molecule type" value="Genomic_DNA"/>
</dbReference>
<reference evidence="12 13" key="1">
    <citation type="submission" date="2019-12" db="EMBL/GenBank/DDBJ databases">
        <authorList>
            <person name="Alioto T."/>
            <person name="Alioto T."/>
            <person name="Gomez Garrido J."/>
        </authorList>
    </citation>
    <scope>NUCLEOTIDE SEQUENCE [LARGE SCALE GENOMIC DNA]</scope>
</reference>
<dbReference type="SUPFAM" id="SSF52047">
    <property type="entry name" value="RNI-like"/>
    <property type="match status" value="1"/>
</dbReference>
<keyword evidence="8" id="KW-0677">Repeat</keyword>
<dbReference type="AlphaFoldDB" id="A0A8S0TBY0"/>
<accession>A0A8S0TBY0</accession>
<keyword evidence="7" id="KW-0732">Signal</keyword>
<dbReference type="FunFam" id="3.80.10.10:FF:000213">
    <property type="entry name" value="Tyrosine-sulfated glycopeptide receptor 1"/>
    <property type="match status" value="1"/>
</dbReference>
<comment type="similarity">
    <text evidence="3">Belongs to the RLP family.</text>
</comment>
<keyword evidence="5" id="KW-0433">Leucine-rich repeat</keyword>
<keyword evidence="11" id="KW-0325">Glycoprotein</keyword>
<keyword evidence="6" id="KW-0812">Transmembrane</keyword>
<dbReference type="InterPro" id="IPR032675">
    <property type="entry name" value="LRR_dom_sf"/>
</dbReference>
<name>A0A8S0TBY0_OLEEU</name>
<dbReference type="InterPro" id="IPR001611">
    <property type="entry name" value="Leu-rich_rpt"/>
</dbReference>
<evidence type="ECO:0000256" key="6">
    <source>
        <dbReference type="ARBA" id="ARBA00022692"/>
    </source>
</evidence>
<dbReference type="GO" id="GO:0005886">
    <property type="term" value="C:plasma membrane"/>
    <property type="evidence" value="ECO:0007669"/>
    <property type="project" value="UniProtKB-SubCell"/>
</dbReference>
<evidence type="ECO:0000256" key="9">
    <source>
        <dbReference type="ARBA" id="ARBA00022989"/>
    </source>
</evidence>
<dbReference type="Pfam" id="PF00560">
    <property type="entry name" value="LRR_1"/>
    <property type="match status" value="4"/>
</dbReference>
<dbReference type="SMART" id="SM00365">
    <property type="entry name" value="LRR_SD22"/>
    <property type="match status" value="4"/>
</dbReference>
<evidence type="ECO:0000256" key="5">
    <source>
        <dbReference type="ARBA" id="ARBA00022614"/>
    </source>
</evidence>
<comment type="caution">
    <text evidence="12">The sequence shown here is derived from an EMBL/GenBank/DDBJ whole genome shotgun (WGS) entry which is preliminary data.</text>
</comment>
<dbReference type="Pfam" id="PF13855">
    <property type="entry name" value="LRR_8"/>
    <property type="match status" value="2"/>
</dbReference>
<evidence type="ECO:0000256" key="4">
    <source>
        <dbReference type="ARBA" id="ARBA00022475"/>
    </source>
</evidence>
<evidence type="ECO:0000256" key="8">
    <source>
        <dbReference type="ARBA" id="ARBA00022737"/>
    </source>
</evidence>
<dbReference type="PRINTS" id="PR00019">
    <property type="entry name" value="LEURICHRPT"/>
</dbReference>